<dbReference type="PANTHER" id="PTHR10622:SF11">
    <property type="entry name" value="HET-DOMAIN-CONTAINING PROTEIN"/>
    <property type="match status" value="1"/>
</dbReference>
<accession>A0A9P9BHF8</accession>
<evidence type="ECO:0000256" key="1">
    <source>
        <dbReference type="SAM" id="MobiDB-lite"/>
    </source>
</evidence>
<dbReference type="AlphaFoldDB" id="A0A9P9BHF8"/>
<proteinExistence type="predicted"/>
<dbReference type="PANTHER" id="PTHR10622">
    <property type="entry name" value="HET DOMAIN-CONTAINING PROTEIN"/>
    <property type="match status" value="1"/>
</dbReference>
<dbReference type="Pfam" id="PF06985">
    <property type="entry name" value="HET"/>
    <property type="match status" value="1"/>
</dbReference>
<comment type="caution">
    <text evidence="3">The sequence shown here is derived from an EMBL/GenBank/DDBJ whole genome shotgun (WGS) entry which is preliminary data.</text>
</comment>
<protein>
    <submittedName>
        <fullName evidence="3">HET domain-containing protein</fullName>
    </submittedName>
</protein>
<dbReference type="InterPro" id="IPR010730">
    <property type="entry name" value="HET"/>
</dbReference>
<sequence length="240" mass="27336">MRLLQRDNASNYTVTADLRADGIPPYAILSHTWGTDEVIYNDVKTTPNDWHKKDGYAKIKFCADQAQRHGLQHFWVGSCCIDKSDAIERQTAINSMFKWYRGAQRCYVFLSDVSCLSTSCSATSSQQPGVALWDAAFRGSRWFTRGWTLQELIAPQIIEFYSRKGVFFGDKRSLEAVIRDVTGIPARALRNIPLFHFTTLEREAWCDGPGTNRGFHSIAETGISSKRHDNPRERTTFDQL</sequence>
<feature type="domain" description="Heterokaryon incompatibility" evidence="2">
    <location>
        <begin position="26"/>
        <end position="151"/>
    </location>
</feature>
<gene>
    <name evidence="3" type="ORF">B0I36DRAFT_378559</name>
</gene>
<keyword evidence="4" id="KW-1185">Reference proteome</keyword>
<organism evidence="3 4">
    <name type="scientific">Microdochium trichocladiopsis</name>
    <dbReference type="NCBI Taxonomy" id="1682393"/>
    <lineage>
        <taxon>Eukaryota</taxon>
        <taxon>Fungi</taxon>
        <taxon>Dikarya</taxon>
        <taxon>Ascomycota</taxon>
        <taxon>Pezizomycotina</taxon>
        <taxon>Sordariomycetes</taxon>
        <taxon>Xylariomycetidae</taxon>
        <taxon>Xylariales</taxon>
        <taxon>Microdochiaceae</taxon>
        <taxon>Microdochium</taxon>
    </lineage>
</organism>
<name>A0A9P9BHF8_9PEZI</name>
<dbReference type="EMBL" id="JAGTJQ010000017">
    <property type="protein sequence ID" value="KAH7010681.1"/>
    <property type="molecule type" value="Genomic_DNA"/>
</dbReference>
<dbReference type="OrthoDB" id="674604at2759"/>
<evidence type="ECO:0000313" key="3">
    <source>
        <dbReference type="EMBL" id="KAH7010681.1"/>
    </source>
</evidence>
<reference evidence="3" key="1">
    <citation type="journal article" date="2021" name="Nat. Commun.">
        <title>Genetic determinants of endophytism in the Arabidopsis root mycobiome.</title>
        <authorList>
            <person name="Mesny F."/>
            <person name="Miyauchi S."/>
            <person name="Thiergart T."/>
            <person name="Pickel B."/>
            <person name="Atanasova L."/>
            <person name="Karlsson M."/>
            <person name="Huettel B."/>
            <person name="Barry K.W."/>
            <person name="Haridas S."/>
            <person name="Chen C."/>
            <person name="Bauer D."/>
            <person name="Andreopoulos W."/>
            <person name="Pangilinan J."/>
            <person name="LaButti K."/>
            <person name="Riley R."/>
            <person name="Lipzen A."/>
            <person name="Clum A."/>
            <person name="Drula E."/>
            <person name="Henrissat B."/>
            <person name="Kohler A."/>
            <person name="Grigoriev I.V."/>
            <person name="Martin F.M."/>
            <person name="Hacquard S."/>
        </authorList>
    </citation>
    <scope>NUCLEOTIDE SEQUENCE</scope>
    <source>
        <strain evidence="3">MPI-CAGE-CH-0230</strain>
    </source>
</reference>
<feature type="region of interest" description="Disordered" evidence="1">
    <location>
        <begin position="220"/>
        <end position="240"/>
    </location>
</feature>
<feature type="compositionally biased region" description="Basic and acidic residues" evidence="1">
    <location>
        <begin position="226"/>
        <end position="240"/>
    </location>
</feature>
<dbReference type="Proteomes" id="UP000756346">
    <property type="component" value="Unassembled WGS sequence"/>
</dbReference>
<evidence type="ECO:0000313" key="4">
    <source>
        <dbReference type="Proteomes" id="UP000756346"/>
    </source>
</evidence>
<evidence type="ECO:0000259" key="2">
    <source>
        <dbReference type="Pfam" id="PF06985"/>
    </source>
</evidence>
<dbReference type="GeneID" id="70190246"/>
<dbReference type="RefSeq" id="XP_046004212.1">
    <property type="nucleotide sequence ID" value="XM_046160700.1"/>
</dbReference>